<evidence type="ECO:0000313" key="4">
    <source>
        <dbReference type="Proteomes" id="UP000015106"/>
    </source>
</evidence>
<dbReference type="Gene3D" id="3.30.559.10">
    <property type="entry name" value="Chloramphenicol acetyltransferase-like domain"/>
    <property type="match status" value="1"/>
</dbReference>
<keyword evidence="4" id="KW-1185">Reference proteome</keyword>
<sequence length="114" mass="12655">MLFLTECRSRLAPPLPAEYFGNRLRPCFMEATMERLMTSGGCGAIGAAIREMERGVLEGAEGWLGQVMLVLPQRPMSPSSSTTEHLTDIAHVRVCGYEELACSCKFDEYVMYAL</sequence>
<evidence type="ECO:0000313" key="3">
    <source>
        <dbReference type="EnsemblPlants" id="TuG1812G0500004701.01.T01.cds441612"/>
    </source>
</evidence>
<accession>A0A8R7QH69</accession>
<dbReference type="InterPro" id="IPR023213">
    <property type="entry name" value="CAT-like_dom_sf"/>
</dbReference>
<keyword evidence="1" id="KW-0808">Transferase</keyword>
<keyword evidence="2" id="KW-0012">Acyltransferase</keyword>
<dbReference type="GO" id="GO:0016747">
    <property type="term" value="F:acyltransferase activity, transferring groups other than amino-acyl groups"/>
    <property type="evidence" value="ECO:0007669"/>
    <property type="project" value="UniProtKB-ARBA"/>
</dbReference>
<evidence type="ECO:0000256" key="1">
    <source>
        <dbReference type="ARBA" id="ARBA00022679"/>
    </source>
</evidence>
<dbReference type="Proteomes" id="UP000015106">
    <property type="component" value="Chromosome 5"/>
</dbReference>
<proteinExistence type="predicted"/>
<dbReference type="Gramene" id="TuG1812G0500004701.01.T01">
    <property type="protein sequence ID" value="TuG1812G0500004701.01.T01.cds441612"/>
    <property type="gene ID" value="TuG1812G0500004701.01"/>
</dbReference>
<protein>
    <submittedName>
        <fullName evidence="3">Uncharacterized protein</fullName>
    </submittedName>
</protein>
<evidence type="ECO:0000256" key="2">
    <source>
        <dbReference type="ARBA" id="ARBA00023315"/>
    </source>
</evidence>
<organism evidence="3 4">
    <name type="scientific">Triticum urartu</name>
    <name type="common">Red wild einkorn</name>
    <name type="synonym">Crithodium urartu</name>
    <dbReference type="NCBI Taxonomy" id="4572"/>
    <lineage>
        <taxon>Eukaryota</taxon>
        <taxon>Viridiplantae</taxon>
        <taxon>Streptophyta</taxon>
        <taxon>Embryophyta</taxon>
        <taxon>Tracheophyta</taxon>
        <taxon>Spermatophyta</taxon>
        <taxon>Magnoliopsida</taxon>
        <taxon>Liliopsida</taxon>
        <taxon>Poales</taxon>
        <taxon>Poaceae</taxon>
        <taxon>BOP clade</taxon>
        <taxon>Pooideae</taxon>
        <taxon>Triticodae</taxon>
        <taxon>Triticeae</taxon>
        <taxon>Triticinae</taxon>
        <taxon>Triticum</taxon>
    </lineage>
</organism>
<reference evidence="4" key="1">
    <citation type="journal article" date="2013" name="Nature">
        <title>Draft genome of the wheat A-genome progenitor Triticum urartu.</title>
        <authorList>
            <person name="Ling H.Q."/>
            <person name="Zhao S."/>
            <person name="Liu D."/>
            <person name="Wang J."/>
            <person name="Sun H."/>
            <person name="Zhang C."/>
            <person name="Fan H."/>
            <person name="Li D."/>
            <person name="Dong L."/>
            <person name="Tao Y."/>
            <person name="Gao C."/>
            <person name="Wu H."/>
            <person name="Li Y."/>
            <person name="Cui Y."/>
            <person name="Guo X."/>
            <person name="Zheng S."/>
            <person name="Wang B."/>
            <person name="Yu K."/>
            <person name="Liang Q."/>
            <person name="Yang W."/>
            <person name="Lou X."/>
            <person name="Chen J."/>
            <person name="Feng M."/>
            <person name="Jian J."/>
            <person name="Zhang X."/>
            <person name="Luo G."/>
            <person name="Jiang Y."/>
            <person name="Liu J."/>
            <person name="Wang Z."/>
            <person name="Sha Y."/>
            <person name="Zhang B."/>
            <person name="Wu H."/>
            <person name="Tang D."/>
            <person name="Shen Q."/>
            <person name="Xue P."/>
            <person name="Zou S."/>
            <person name="Wang X."/>
            <person name="Liu X."/>
            <person name="Wang F."/>
            <person name="Yang Y."/>
            <person name="An X."/>
            <person name="Dong Z."/>
            <person name="Zhang K."/>
            <person name="Zhang X."/>
            <person name="Luo M.C."/>
            <person name="Dvorak J."/>
            <person name="Tong Y."/>
            <person name="Wang J."/>
            <person name="Yang H."/>
            <person name="Li Z."/>
            <person name="Wang D."/>
            <person name="Zhang A."/>
            <person name="Wang J."/>
        </authorList>
    </citation>
    <scope>NUCLEOTIDE SEQUENCE</scope>
    <source>
        <strain evidence="4">cv. G1812</strain>
    </source>
</reference>
<dbReference type="PANTHER" id="PTHR31625">
    <property type="match status" value="1"/>
</dbReference>
<reference evidence="3" key="2">
    <citation type="submission" date="2018-03" db="EMBL/GenBank/DDBJ databases">
        <title>The Triticum urartu genome reveals the dynamic nature of wheat genome evolution.</title>
        <authorList>
            <person name="Ling H."/>
            <person name="Ma B."/>
            <person name="Shi X."/>
            <person name="Liu H."/>
            <person name="Dong L."/>
            <person name="Sun H."/>
            <person name="Cao Y."/>
            <person name="Gao Q."/>
            <person name="Zheng S."/>
            <person name="Li Y."/>
            <person name="Yu Y."/>
            <person name="Du H."/>
            <person name="Qi M."/>
            <person name="Li Y."/>
            <person name="Yu H."/>
            <person name="Cui Y."/>
            <person name="Wang N."/>
            <person name="Chen C."/>
            <person name="Wu H."/>
            <person name="Zhao Y."/>
            <person name="Zhang J."/>
            <person name="Li Y."/>
            <person name="Zhou W."/>
            <person name="Zhang B."/>
            <person name="Hu W."/>
            <person name="Eijk M."/>
            <person name="Tang J."/>
            <person name="Witsenboer H."/>
            <person name="Zhao S."/>
            <person name="Li Z."/>
            <person name="Zhang A."/>
            <person name="Wang D."/>
            <person name="Liang C."/>
        </authorList>
    </citation>
    <scope>NUCLEOTIDE SEQUENCE [LARGE SCALE GENOMIC DNA]</scope>
    <source>
        <strain evidence="3">cv. G1812</strain>
    </source>
</reference>
<reference evidence="3" key="3">
    <citation type="submission" date="2022-06" db="UniProtKB">
        <authorList>
            <consortium name="EnsemblPlants"/>
        </authorList>
    </citation>
    <scope>IDENTIFICATION</scope>
</reference>
<dbReference type="AlphaFoldDB" id="A0A8R7QH69"/>
<dbReference type="InterPro" id="IPR051504">
    <property type="entry name" value="Plant_metabolite_acyltrans"/>
</dbReference>
<name>A0A8R7QH69_TRIUA</name>
<dbReference type="EnsemblPlants" id="TuG1812G0500004701.01.T01">
    <property type="protein sequence ID" value="TuG1812G0500004701.01.T01.cds441612"/>
    <property type="gene ID" value="TuG1812G0500004701.01"/>
</dbReference>